<evidence type="ECO:0000313" key="1">
    <source>
        <dbReference type="EMBL" id="SMG55475.1"/>
    </source>
</evidence>
<dbReference type="Proteomes" id="UP000193834">
    <property type="component" value="Unassembled WGS sequence"/>
</dbReference>
<dbReference type="OrthoDB" id="2858389at2"/>
<dbReference type="AlphaFoldDB" id="A0A1X7LNT2"/>
<keyword evidence="2" id="KW-1185">Reference proteome</keyword>
<proteinExistence type="predicted"/>
<evidence type="ECO:0000313" key="2">
    <source>
        <dbReference type="Proteomes" id="UP000193834"/>
    </source>
</evidence>
<dbReference type="PROSITE" id="PS52050">
    <property type="entry name" value="WYL"/>
    <property type="match status" value="1"/>
</dbReference>
<sequence>MNLFEKIFNYQILSRLEESGTLTITSQERAWLKTMLGQPAAKHAFTEETLQKLQLVLQDESGMDIHKYVMEKAKSRENQVYHPLLRPLHRCIIEEKGMLVSYSTRNGRVHEEHEGYPYKLEYSMVKREWYLLWFHIKHRCKMSTKLSSITAVSELPLPLSIKEVDRIKHHVAILQAVRKTTVRVKVVRQYNRELSRILYAFSCFEKEVSYDEEMDIYEVTIHVAGDEVEYLLSKIRFLGKRVQITEGAYLKKRMLETSKKALERYSEEINLE</sequence>
<accession>A0A1X7LNT2</accession>
<reference evidence="1 2" key="1">
    <citation type="submission" date="2017-04" db="EMBL/GenBank/DDBJ databases">
        <authorList>
            <person name="Afonso C.L."/>
            <person name="Miller P.J."/>
            <person name="Scott M.A."/>
            <person name="Spackman E."/>
            <person name="Goraichik I."/>
            <person name="Dimitrov K.M."/>
            <person name="Suarez D.L."/>
            <person name="Swayne D.E."/>
        </authorList>
    </citation>
    <scope>NUCLEOTIDE SEQUENCE [LARGE SCALE GENOMIC DNA]</scope>
    <source>
        <strain evidence="1 2">11</strain>
    </source>
</reference>
<protein>
    <submittedName>
        <fullName evidence="1">WYL domain-containing protein</fullName>
    </submittedName>
</protein>
<name>A0A1X7LNT2_9BACL</name>
<organism evidence="1 2">
    <name type="scientific">Paenibacillus aquistagni</name>
    <dbReference type="NCBI Taxonomy" id="1852522"/>
    <lineage>
        <taxon>Bacteria</taxon>
        <taxon>Bacillati</taxon>
        <taxon>Bacillota</taxon>
        <taxon>Bacilli</taxon>
        <taxon>Bacillales</taxon>
        <taxon>Paenibacillaceae</taxon>
        <taxon>Paenibacillus</taxon>
    </lineage>
</organism>
<dbReference type="STRING" id="1852522.SAMN06295960_3924"/>
<gene>
    <name evidence="1" type="ORF">SAMN06295960_3924</name>
</gene>
<dbReference type="EMBL" id="FXAZ01000006">
    <property type="protein sequence ID" value="SMG55475.1"/>
    <property type="molecule type" value="Genomic_DNA"/>
</dbReference>
<dbReference type="RefSeq" id="WP_085497092.1">
    <property type="nucleotide sequence ID" value="NZ_FXAZ01000006.1"/>
</dbReference>